<dbReference type="EMBL" id="SJPV01000007">
    <property type="protein sequence ID" value="TWU35057.1"/>
    <property type="molecule type" value="Genomic_DNA"/>
</dbReference>
<feature type="region of interest" description="Disordered" evidence="1">
    <location>
        <begin position="26"/>
        <end position="45"/>
    </location>
</feature>
<reference evidence="2 3" key="1">
    <citation type="submission" date="2019-02" db="EMBL/GenBank/DDBJ databases">
        <title>Deep-cultivation of Planctomycetes and their phenomic and genomic characterization uncovers novel biology.</title>
        <authorList>
            <person name="Wiegand S."/>
            <person name="Jogler M."/>
            <person name="Boedeker C."/>
            <person name="Pinto D."/>
            <person name="Vollmers J."/>
            <person name="Rivas-Marin E."/>
            <person name="Kohn T."/>
            <person name="Peeters S.H."/>
            <person name="Heuer A."/>
            <person name="Rast P."/>
            <person name="Oberbeckmann S."/>
            <person name="Bunk B."/>
            <person name="Jeske O."/>
            <person name="Meyerdierks A."/>
            <person name="Storesund J.E."/>
            <person name="Kallscheuer N."/>
            <person name="Luecker S."/>
            <person name="Lage O.M."/>
            <person name="Pohl T."/>
            <person name="Merkel B.J."/>
            <person name="Hornburger P."/>
            <person name="Mueller R.-W."/>
            <person name="Bruemmer F."/>
            <person name="Labrenz M."/>
            <person name="Spormann A.M."/>
            <person name="Op Den Camp H."/>
            <person name="Overmann J."/>
            <person name="Amann R."/>
            <person name="Jetten M.S.M."/>
            <person name="Mascher T."/>
            <person name="Medema M.H."/>
            <person name="Devos D.P."/>
            <person name="Kaster A.-K."/>
            <person name="Ovreas L."/>
            <person name="Rohde M."/>
            <person name="Galperin M.Y."/>
            <person name="Jogler C."/>
        </authorList>
    </citation>
    <scope>NUCLEOTIDE SEQUENCE [LARGE SCALE GENOMIC DNA]</scope>
    <source>
        <strain evidence="2 3">Poly41</strain>
    </source>
</reference>
<evidence type="ECO:0000256" key="1">
    <source>
        <dbReference type="SAM" id="MobiDB-lite"/>
    </source>
</evidence>
<gene>
    <name evidence="2" type="ORF">Poly41_42010</name>
</gene>
<feature type="compositionally biased region" description="Polar residues" evidence="1">
    <location>
        <begin position="99"/>
        <end position="109"/>
    </location>
</feature>
<name>A0A5C6DGV2_9BACT</name>
<sequence>MSNHCWQELFSLVIVQLPGETESSSAEVQLDKGYPGRRCPKGATGSLRTTVRRALFSKRSLDTGAIPPKNLESGFRALPSDEEEKKGSPNPSRPPDASGTWQIRSQVDTVTKRQKESGEIPWNGPTQITLTRVVFDTVVPIVSIFDPFSNGPAFTL</sequence>
<feature type="region of interest" description="Disordered" evidence="1">
    <location>
        <begin position="59"/>
        <end position="123"/>
    </location>
</feature>
<organism evidence="2 3">
    <name type="scientific">Novipirellula artificiosorum</name>
    <dbReference type="NCBI Taxonomy" id="2528016"/>
    <lineage>
        <taxon>Bacteria</taxon>
        <taxon>Pseudomonadati</taxon>
        <taxon>Planctomycetota</taxon>
        <taxon>Planctomycetia</taxon>
        <taxon>Pirellulales</taxon>
        <taxon>Pirellulaceae</taxon>
        <taxon>Novipirellula</taxon>
    </lineage>
</organism>
<dbReference type="AlphaFoldDB" id="A0A5C6DGV2"/>
<evidence type="ECO:0000313" key="3">
    <source>
        <dbReference type="Proteomes" id="UP000319143"/>
    </source>
</evidence>
<proteinExistence type="predicted"/>
<evidence type="ECO:0000313" key="2">
    <source>
        <dbReference type="EMBL" id="TWU35057.1"/>
    </source>
</evidence>
<dbReference type="Proteomes" id="UP000319143">
    <property type="component" value="Unassembled WGS sequence"/>
</dbReference>
<protein>
    <submittedName>
        <fullName evidence="2">Uncharacterized protein</fullName>
    </submittedName>
</protein>
<accession>A0A5C6DGV2</accession>
<keyword evidence="3" id="KW-1185">Reference proteome</keyword>
<comment type="caution">
    <text evidence="2">The sequence shown here is derived from an EMBL/GenBank/DDBJ whole genome shotgun (WGS) entry which is preliminary data.</text>
</comment>